<dbReference type="GO" id="GO:0030170">
    <property type="term" value="F:pyridoxal phosphate binding"/>
    <property type="evidence" value="ECO:0007669"/>
    <property type="project" value="UniProtKB-UniRule"/>
</dbReference>
<comment type="catalytic activity">
    <reaction evidence="10 12">
        <text>4-(phosphooxy)-L-threonine + 2-oxoglutarate = (R)-3-hydroxy-2-oxo-4-phosphooxybutanoate + L-glutamate</text>
        <dbReference type="Rhea" id="RHEA:16573"/>
        <dbReference type="ChEBI" id="CHEBI:16810"/>
        <dbReference type="ChEBI" id="CHEBI:29985"/>
        <dbReference type="ChEBI" id="CHEBI:58452"/>
        <dbReference type="ChEBI" id="CHEBI:58538"/>
        <dbReference type="EC" id="2.6.1.52"/>
    </reaction>
</comment>
<dbReference type="NCBIfam" id="NF003764">
    <property type="entry name" value="PRK05355.1"/>
    <property type="match status" value="1"/>
</dbReference>
<keyword evidence="4 12" id="KW-0032">Aminotransferase</keyword>
<dbReference type="InterPro" id="IPR015422">
    <property type="entry name" value="PyrdxlP-dep_Trfase_small"/>
</dbReference>
<keyword evidence="12" id="KW-0963">Cytoplasm</keyword>
<dbReference type="SUPFAM" id="SSF53383">
    <property type="entry name" value="PLP-dependent transferases"/>
    <property type="match status" value="1"/>
</dbReference>
<dbReference type="Gene3D" id="3.40.640.10">
    <property type="entry name" value="Type I PLP-dependent aspartate aminotransferase-like (Major domain)"/>
    <property type="match status" value="1"/>
</dbReference>
<keyword evidence="5 12" id="KW-0028">Amino-acid biosynthesis</keyword>
<dbReference type="FunFam" id="3.40.640.10:FF:000010">
    <property type="entry name" value="Phosphoserine aminotransferase"/>
    <property type="match status" value="1"/>
</dbReference>
<evidence type="ECO:0000256" key="12">
    <source>
        <dbReference type="HAMAP-Rule" id="MF_00160"/>
    </source>
</evidence>
<dbReference type="HAMAP" id="MF_00160">
    <property type="entry name" value="SerC_aminotrans_5"/>
    <property type="match status" value="1"/>
</dbReference>
<evidence type="ECO:0000256" key="4">
    <source>
        <dbReference type="ARBA" id="ARBA00022576"/>
    </source>
</evidence>
<dbReference type="UniPathway" id="UPA00244">
    <property type="reaction ID" value="UER00311"/>
</dbReference>
<dbReference type="NCBIfam" id="TIGR01364">
    <property type="entry name" value="serC_1"/>
    <property type="match status" value="1"/>
</dbReference>
<dbReference type="InterPro" id="IPR015424">
    <property type="entry name" value="PyrdxlP-dep_Trfase"/>
</dbReference>
<comment type="subcellular location">
    <subcellularLocation>
        <location evidence="12">Cytoplasm</location>
    </subcellularLocation>
</comment>
<dbReference type="GO" id="GO:0005737">
    <property type="term" value="C:cytoplasm"/>
    <property type="evidence" value="ECO:0007669"/>
    <property type="project" value="UniProtKB-SubCell"/>
</dbReference>
<sequence>MKHNFGAGPGILPQQVLQEAAQAVINFNNSGLSILEISHRSPDFEAVMDEARALVKELLNLGDNYSVMFLHGGASSQFAMLPYNLLGENETAAYLDSGTWANKAIKEAKFFGKVNVVASSKESNYTFIPKDYEIPKDARYFHVTSNNTIYGTQIHQFPESPVPLVSDMSSDIFSREFDANKFGLIYAGAQKNMGPAGVALVIVRNDLVGTVERAIPSMFNYKLHIENGSMYNTPPVFAVYVSMLTLRWVKAQGGIKAMEKINNEKAAKLYAEIDRNTLFKGTCAVEDRSRMNVCFVMNSPEQEKEFLNFAKERDCVGLKGHRSVGGFRASIYNALPLSSVEHLVKAMQDFEKIGSSKPELSMK</sequence>
<feature type="binding site" evidence="12">
    <location>
        <position position="167"/>
    </location>
    <ligand>
        <name>pyridoxal 5'-phosphate</name>
        <dbReference type="ChEBI" id="CHEBI:597326"/>
    </ligand>
</feature>
<keyword evidence="9 12" id="KW-0718">Serine biosynthesis</keyword>
<gene>
    <name evidence="12" type="primary">serC</name>
    <name evidence="15" type="ORF">SAMN06265350_11616</name>
</gene>
<feature type="binding site" evidence="12">
    <location>
        <position position="100"/>
    </location>
    <ligand>
        <name>pyridoxal 5'-phosphate</name>
        <dbReference type="ChEBI" id="CHEBI:597326"/>
    </ligand>
</feature>
<dbReference type="GO" id="GO:0008615">
    <property type="term" value="P:pyridoxine biosynthetic process"/>
    <property type="evidence" value="ECO:0007669"/>
    <property type="project" value="UniProtKB-UniRule"/>
</dbReference>
<dbReference type="FunFam" id="3.90.1150.10:FF:000006">
    <property type="entry name" value="Phosphoserine aminotransferase"/>
    <property type="match status" value="1"/>
</dbReference>
<evidence type="ECO:0000256" key="1">
    <source>
        <dbReference type="ARBA" id="ARBA00004915"/>
    </source>
</evidence>
<feature type="binding site" evidence="12">
    <location>
        <position position="148"/>
    </location>
    <ligand>
        <name>pyridoxal 5'-phosphate</name>
        <dbReference type="ChEBI" id="CHEBI:597326"/>
    </ligand>
</feature>
<evidence type="ECO:0000256" key="7">
    <source>
        <dbReference type="ARBA" id="ARBA00022898"/>
    </source>
</evidence>
<keyword evidence="7 12" id="KW-0663">Pyridoxal phosphate</keyword>
<dbReference type="GO" id="GO:0006564">
    <property type="term" value="P:L-serine biosynthetic process"/>
    <property type="evidence" value="ECO:0007669"/>
    <property type="project" value="UniProtKB-UniRule"/>
</dbReference>
<comment type="pathway">
    <text evidence="1 12">Cofactor biosynthesis; pyridoxine 5'-phosphate biosynthesis; pyridoxine 5'-phosphate from D-erythrose 4-phosphate: step 3/5.</text>
</comment>
<evidence type="ECO:0000256" key="13">
    <source>
        <dbReference type="RuleBase" id="RU004505"/>
    </source>
</evidence>
<reference evidence="15 16" key="1">
    <citation type="submission" date="2017-05" db="EMBL/GenBank/DDBJ databases">
        <authorList>
            <person name="Varghese N."/>
            <person name="Submissions S."/>
        </authorList>
    </citation>
    <scope>NUCLEOTIDE SEQUENCE [LARGE SCALE GENOMIC DNA]</scope>
    <source>
        <strain evidence="15 16">DSM 21342</strain>
    </source>
</reference>
<dbReference type="InterPro" id="IPR015421">
    <property type="entry name" value="PyrdxlP-dep_Trfase_major"/>
</dbReference>
<evidence type="ECO:0000256" key="5">
    <source>
        <dbReference type="ARBA" id="ARBA00022605"/>
    </source>
</evidence>
<feature type="modified residue" description="N6-(pyridoxal phosphate)lysine" evidence="12">
    <location>
        <position position="191"/>
    </location>
</feature>
<evidence type="ECO:0000256" key="11">
    <source>
        <dbReference type="ARBA" id="ARBA00049007"/>
    </source>
</evidence>
<dbReference type="RefSeq" id="WP_142604769.1">
    <property type="nucleotide sequence ID" value="NZ_FXSZ01000016.1"/>
</dbReference>
<feature type="binding site" evidence="12">
    <location>
        <begin position="232"/>
        <end position="233"/>
    </location>
    <ligand>
        <name>pyridoxal 5'-phosphate</name>
        <dbReference type="ChEBI" id="CHEBI:597326"/>
    </ligand>
</feature>
<evidence type="ECO:0000313" key="15">
    <source>
        <dbReference type="EMBL" id="SMO84245.1"/>
    </source>
</evidence>
<dbReference type="EC" id="2.6.1.52" evidence="12"/>
<evidence type="ECO:0000259" key="14">
    <source>
        <dbReference type="Pfam" id="PF00266"/>
    </source>
</evidence>
<dbReference type="PIRSF" id="PIRSF000525">
    <property type="entry name" value="SerC"/>
    <property type="match status" value="1"/>
</dbReference>
<dbReference type="UniPathway" id="UPA00135">
    <property type="reaction ID" value="UER00197"/>
</dbReference>
<feature type="binding site" evidence="12">
    <location>
        <position position="40"/>
    </location>
    <ligand>
        <name>L-glutamate</name>
        <dbReference type="ChEBI" id="CHEBI:29985"/>
    </ligand>
</feature>
<feature type="domain" description="Aminotransferase class V" evidence="14">
    <location>
        <begin position="4"/>
        <end position="342"/>
    </location>
</feature>
<keyword evidence="6 12" id="KW-0808">Transferase</keyword>
<dbReference type="InterPro" id="IPR022278">
    <property type="entry name" value="Pser_aminoTfrase"/>
</dbReference>
<comment type="caution">
    <text evidence="12">Lacks conserved residue(s) required for the propagation of feature annotation.</text>
</comment>
<comment type="catalytic activity">
    <reaction evidence="11 12 13">
        <text>O-phospho-L-serine + 2-oxoglutarate = 3-phosphooxypyruvate + L-glutamate</text>
        <dbReference type="Rhea" id="RHEA:14329"/>
        <dbReference type="ChEBI" id="CHEBI:16810"/>
        <dbReference type="ChEBI" id="CHEBI:18110"/>
        <dbReference type="ChEBI" id="CHEBI:29985"/>
        <dbReference type="ChEBI" id="CHEBI:57524"/>
        <dbReference type="EC" id="2.6.1.52"/>
    </reaction>
</comment>
<dbReference type="GO" id="GO:0004648">
    <property type="term" value="F:O-phospho-L-serine:2-oxoglutarate aminotransferase activity"/>
    <property type="evidence" value="ECO:0007669"/>
    <property type="project" value="UniProtKB-UniRule"/>
</dbReference>
<proteinExistence type="inferred from homology"/>
<evidence type="ECO:0000313" key="16">
    <source>
        <dbReference type="Proteomes" id="UP000315971"/>
    </source>
</evidence>
<name>A0A521EJZ8_9SPHI</name>
<evidence type="ECO:0000256" key="2">
    <source>
        <dbReference type="ARBA" id="ARBA00005099"/>
    </source>
</evidence>
<feature type="binding site" evidence="12">
    <location>
        <begin position="74"/>
        <end position="75"/>
    </location>
    <ligand>
        <name>pyridoxal 5'-phosphate</name>
        <dbReference type="ChEBI" id="CHEBI:597326"/>
    </ligand>
</feature>
<accession>A0A521EJZ8</accession>
<protein>
    <recommendedName>
        <fullName evidence="12">Phosphoserine aminotransferase</fullName>
        <ecNumber evidence="12">2.6.1.52</ecNumber>
    </recommendedName>
    <alternativeName>
        <fullName evidence="12">Phosphohydroxythreonine aminotransferase</fullName>
        <shortName evidence="12">PSAT</shortName>
    </alternativeName>
</protein>
<dbReference type="Pfam" id="PF00266">
    <property type="entry name" value="Aminotran_5"/>
    <property type="match status" value="1"/>
</dbReference>
<dbReference type="Proteomes" id="UP000315971">
    <property type="component" value="Unassembled WGS sequence"/>
</dbReference>
<dbReference type="AlphaFoldDB" id="A0A521EJZ8"/>
<comment type="pathway">
    <text evidence="2 12 13">Amino-acid biosynthesis; L-serine biosynthesis; L-serine from 3-phospho-D-glycerate: step 2/3.</text>
</comment>
<dbReference type="Gene3D" id="3.90.1150.10">
    <property type="entry name" value="Aspartate Aminotransferase, domain 1"/>
    <property type="match status" value="1"/>
</dbReference>
<comment type="cofactor">
    <cofactor evidence="12">
        <name>pyridoxal 5'-phosphate</name>
        <dbReference type="ChEBI" id="CHEBI:597326"/>
    </cofactor>
    <text evidence="12">Binds 1 pyridoxal phosphate per subunit.</text>
</comment>
<evidence type="ECO:0000256" key="6">
    <source>
        <dbReference type="ARBA" id="ARBA00022679"/>
    </source>
</evidence>
<dbReference type="PANTHER" id="PTHR43247">
    <property type="entry name" value="PHOSPHOSERINE AMINOTRANSFERASE"/>
    <property type="match status" value="1"/>
</dbReference>
<dbReference type="PANTHER" id="PTHR43247:SF1">
    <property type="entry name" value="PHOSPHOSERINE AMINOTRANSFERASE"/>
    <property type="match status" value="1"/>
</dbReference>
<dbReference type="PROSITE" id="PS00595">
    <property type="entry name" value="AA_TRANSFER_CLASS_5"/>
    <property type="match status" value="1"/>
</dbReference>
<dbReference type="OrthoDB" id="9809412at2"/>
<comment type="function">
    <text evidence="12">Catalyzes the reversible conversion of 3-phosphohydroxypyruvate to phosphoserine and of 3-hydroxy-2-oxo-4-phosphonooxybutanoate to phosphohydroxythreonine.</text>
</comment>
<evidence type="ECO:0000256" key="10">
    <source>
        <dbReference type="ARBA" id="ARBA00047630"/>
    </source>
</evidence>
<comment type="similarity">
    <text evidence="3 12">Belongs to the class-V pyridoxal-phosphate-dependent aminotransferase family. SerC subfamily.</text>
</comment>
<evidence type="ECO:0000256" key="9">
    <source>
        <dbReference type="ARBA" id="ARBA00023299"/>
    </source>
</evidence>
<dbReference type="InterPro" id="IPR000192">
    <property type="entry name" value="Aminotrans_V_dom"/>
</dbReference>
<dbReference type="InterPro" id="IPR020578">
    <property type="entry name" value="Aminotrans_V_PyrdxlP_BS"/>
</dbReference>
<feature type="binding site" evidence="12">
    <location>
        <position position="190"/>
    </location>
    <ligand>
        <name>pyridoxal 5'-phosphate</name>
        <dbReference type="ChEBI" id="CHEBI:597326"/>
    </ligand>
</feature>
<comment type="subunit">
    <text evidence="12">Homodimer.</text>
</comment>
<keyword evidence="8 12" id="KW-0664">Pyridoxine biosynthesis</keyword>
<evidence type="ECO:0000256" key="8">
    <source>
        <dbReference type="ARBA" id="ARBA00023096"/>
    </source>
</evidence>
<keyword evidence="16" id="KW-1185">Reference proteome</keyword>
<evidence type="ECO:0000256" key="3">
    <source>
        <dbReference type="ARBA" id="ARBA00006904"/>
    </source>
</evidence>
<dbReference type="EMBL" id="FXSZ01000016">
    <property type="protein sequence ID" value="SMO84245.1"/>
    <property type="molecule type" value="Genomic_DNA"/>
</dbReference>
<organism evidence="15 16">
    <name type="scientific">Solitalea koreensis</name>
    <dbReference type="NCBI Taxonomy" id="543615"/>
    <lineage>
        <taxon>Bacteria</taxon>
        <taxon>Pseudomonadati</taxon>
        <taxon>Bacteroidota</taxon>
        <taxon>Sphingobacteriia</taxon>
        <taxon>Sphingobacteriales</taxon>
        <taxon>Sphingobacteriaceae</taxon>
        <taxon>Solitalea</taxon>
    </lineage>
</organism>